<dbReference type="Pfam" id="PF11373">
    <property type="entry name" value="DUF3175"/>
    <property type="match status" value="1"/>
</dbReference>
<dbReference type="Proteomes" id="UP001162811">
    <property type="component" value="Unassembled WGS sequence"/>
</dbReference>
<gene>
    <name evidence="2" type="ORF">NG900_15465</name>
</gene>
<dbReference type="InterPro" id="IPR021513">
    <property type="entry name" value="Phage_RSL1_Orf186"/>
</dbReference>
<name>A0ABT1AMN1_9RALS</name>
<comment type="caution">
    <text evidence="2">The sequence shown here is derived from an EMBL/GenBank/DDBJ whole genome shotgun (WGS) entry which is preliminary data.</text>
</comment>
<organism evidence="2 3">
    <name type="scientific">Ralstonia soli</name>
    <dbReference type="NCBI Taxonomy" id="2953896"/>
    <lineage>
        <taxon>Bacteria</taxon>
        <taxon>Pseudomonadati</taxon>
        <taxon>Pseudomonadota</taxon>
        <taxon>Betaproteobacteria</taxon>
        <taxon>Burkholderiales</taxon>
        <taxon>Burkholderiaceae</taxon>
        <taxon>Ralstonia</taxon>
    </lineage>
</organism>
<sequence>MATRHTTSHPRSKTARAKPAAHRWSHRVMETSDALDLEPDIFKARSPARIAASLKASAEHSRRRKGTAFQSAMSMLTFYINRAGHNLSTGRRQILERAKDSLRAEFGRPVRGARAVKARH</sequence>
<dbReference type="RefSeq" id="WP_252682181.1">
    <property type="nucleotide sequence ID" value="NZ_JAMXHT010000005.1"/>
</dbReference>
<evidence type="ECO:0000256" key="1">
    <source>
        <dbReference type="SAM" id="MobiDB-lite"/>
    </source>
</evidence>
<evidence type="ECO:0000313" key="2">
    <source>
        <dbReference type="EMBL" id="MCO5399596.1"/>
    </source>
</evidence>
<accession>A0ABT1AMN1</accession>
<proteinExistence type="predicted"/>
<reference evidence="2" key="1">
    <citation type="submission" date="2022-06" db="EMBL/GenBank/DDBJ databases">
        <authorList>
            <person name="Lu C.-H."/>
        </authorList>
    </citation>
    <scope>NUCLEOTIDE SEQUENCE</scope>
    <source>
        <strain evidence="2">21MJYT02-11</strain>
    </source>
</reference>
<feature type="region of interest" description="Disordered" evidence="1">
    <location>
        <begin position="1"/>
        <end position="25"/>
    </location>
</feature>
<reference evidence="2" key="2">
    <citation type="journal article" date="2023" name="Front. Microbiol.">
        <title>Ralstonia chuxiongensis sp. nov., Ralstonia mojiangensis sp. nov., and Ralstonia soli sp. nov., isolated from tobacco fields, are three novel species in the family Burkholderiaceae.</title>
        <authorList>
            <person name="Lu C.H."/>
            <person name="Zhang Y.Y."/>
            <person name="Jiang N."/>
            <person name="Chen W."/>
            <person name="Shao X."/>
            <person name="Zhao Z.M."/>
            <person name="Lu W.L."/>
            <person name="Hu X."/>
            <person name="Xi Y.X."/>
            <person name="Zou S.Y."/>
            <person name="Wei Q.J."/>
            <person name="Lin Z.L."/>
            <person name="Gong L."/>
            <person name="Gai X.T."/>
            <person name="Zhang L.Q."/>
            <person name="Li J.Y."/>
            <person name="Jin Y."/>
            <person name="Xia Z.Y."/>
        </authorList>
    </citation>
    <scope>NUCLEOTIDE SEQUENCE</scope>
    <source>
        <strain evidence="2">21MJYT02-11</strain>
    </source>
</reference>
<dbReference type="EMBL" id="JAMXHT010000005">
    <property type="protein sequence ID" value="MCO5399596.1"/>
    <property type="molecule type" value="Genomic_DNA"/>
</dbReference>
<evidence type="ECO:0000313" key="3">
    <source>
        <dbReference type="Proteomes" id="UP001162811"/>
    </source>
</evidence>
<protein>
    <submittedName>
        <fullName evidence="2">DUF3175 domain-containing protein</fullName>
    </submittedName>
</protein>
<keyword evidence="3" id="KW-1185">Reference proteome</keyword>